<dbReference type="EMBL" id="DRBC01000096">
    <property type="protein sequence ID" value="HDN84433.1"/>
    <property type="molecule type" value="Genomic_DNA"/>
</dbReference>
<gene>
    <name evidence="2" type="ORF">ENG47_01585</name>
</gene>
<protein>
    <submittedName>
        <fullName evidence="2">Nucleotidyltransferase domain-containing protein</fullName>
    </submittedName>
</protein>
<proteinExistence type="predicted"/>
<dbReference type="PANTHER" id="PTHR37030:SF3">
    <property type="entry name" value="POLYMERASE NUCLEOTIDYL TRANSFERASE DOMAIN-CONTAINING PROTEIN"/>
    <property type="match status" value="1"/>
</dbReference>
<dbReference type="Proteomes" id="UP000885660">
    <property type="component" value="Unassembled WGS sequence"/>
</dbReference>
<comment type="caution">
    <text evidence="2">The sequence shown here is derived from an EMBL/GenBank/DDBJ whole genome shotgun (WGS) entry which is preliminary data.</text>
</comment>
<dbReference type="AlphaFoldDB" id="A0A7V0MZH9"/>
<evidence type="ECO:0000259" key="1">
    <source>
        <dbReference type="Pfam" id="PF01909"/>
    </source>
</evidence>
<dbReference type="InterPro" id="IPR043519">
    <property type="entry name" value="NT_sf"/>
</dbReference>
<accession>A0A7V0MZH9</accession>
<reference evidence="2" key="1">
    <citation type="journal article" date="2020" name="mSystems">
        <title>Genome- and Community-Level Interaction Insights into Carbon Utilization and Element Cycling Functions of Hydrothermarchaeota in Hydrothermal Sediment.</title>
        <authorList>
            <person name="Zhou Z."/>
            <person name="Liu Y."/>
            <person name="Xu W."/>
            <person name="Pan J."/>
            <person name="Luo Z.H."/>
            <person name="Li M."/>
        </authorList>
    </citation>
    <scope>NUCLEOTIDE SEQUENCE [LARGE SCALE GENOMIC DNA]</scope>
    <source>
        <strain evidence="2">HyVt-219</strain>
    </source>
</reference>
<organism evidence="2">
    <name type="scientific">Aerophobetes bacterium</name>
    <dbReference type="NCBI Taxonomy" id="2030807"/>
    <lineage>
        <taxon>Bacteria</taxon>
        <taxon>Candidatus Aerophobota</taxon>
    </lineage>
</organism>
<evidence type="ECO:0000313" key="2">
    <source>
        <dbReference type="EMBL" id="HDN84433.1"/>
    </source>
</evidence>
<name>A0A7V0MZH9_UNCAE</name>
<dbReference type="Pfam" id="PF01909">
    <property type="entry name" value="NTP_transf_2"/>
    <property type="match status" value="1"/>
</dbReference>
<dbReference type="PANTHER" id="PTHR37030">
    <property type="entry name" value="NUCLEOTIDYLTRANSFERASE"/>
    <property type="match status" value="1"/>
</dbReference>
<dbReference type="CDD" id="cd05403">
    <property type="entry name" value="NT_KNTase_like"/>
    <property type="match status" value="1"/>
</dbReference>
<dbReference type="GO" id="GO:0016779">
    <property type="term" value="F:nucleotidyltransferase activity"/>
    <property type="evidence" value="ECO:0007669"/>
    <property type="project" value="InterPro"/>
</dbReference>
<sequence length="117" mass="14031">MSKLVDLLWEVRKEQEKYFKNYKQWAKKIKTICQKRLGDVRVLIFGSVLRKNEVPRDIDILVVSPMVKHLSPQEKSKLKAEIFKEIGYFAPFEIHIVSDDDYQRWYKNFIKDESIPV</sequence>
<feature type="domain" description="Polymerase nucleotidyl transferase" evidence="1">
    <location>
        <begin position="27"/>
        <end position="98"/>
    </location>
</feature>
<dbReference type="SUPFAM" id="SSF81301">
    <property type="entry name" value="Nucleotidyltransferase"/>
    <property type="match status" value="1"/>
</dbReference>
<dbReference type="Gene3D" id="3.30.460.10">
    <property type="entry name" value="Beta Polymerase, domain 2"/>
    <property type="match status" value="1"/>
</dbReference>
<dbReference type="InterPro" id="IPR002934">
    <property type="entry name" value="Polymerase_NTP_transf_dom"/>
</dbReference>